<dbReference type="EMBL" id="CP012920">
    <property type="protein sequence ID" value="ALJ31641.1"/>
    <property type="molecule type" value="Genomic_DNA"/>
</dbReference>
<accession>A0AAC8WCJ3</accession>
<evidence type="ECO:0000313" key="2">
    <source>
        <dbReference type="Proteomes" id="UP000067203"/>
    </source>
</evidence>
<dbReference type="KEGG" id="lku:APS55_05105"/>
<name>A0AAC8WCJ3_9LACO</name>
<proteinExistence type="predicted"/>
<dbReference type="Proteomes" id="UP000067203">
    <property type="component" value="Chromosome"/>
</dbReference>
<reference evidence="1 2" key="2">
    <citation type="journal article" date="2016" name="PeerJ">
        <title>Genome sequencing and analysis of the first complete genome of Lactobacillus kunkeei strain MP2, an Apis mellifera gut isolate.</title>
        <authorList>
            <person name="Asenjo F."/>
            <person name="Olmos A."/>
            <person name="Henriquez-Piskulich P."/>
            <person name="Polanco V."/>
            <person name="Aldea P."/>
            <person name="Ugalde J.A."/>
            <person name="Trombert A.N."/>
        </authorList>
    </citation>
    <scope>NUCLEOTIDE SEQUENCE [LARGE SCALE GENOMIC DNA]</scope>
    <source>
        <strain evidence="1 2">MP2</strain>
    </source>
</reference>
<gene>
    <name evidence="1" type="ORF">APS55_05105</name>
</gene>
<dbReference type="AlphaFoldDB" id="A0AAC8WCJ3"/>
<reference evidence="2" key="1">
    <citation type="submission" date="2015-10" db="EMBL/GenBank/DDBJ databases">
        <title>Bioinformatic analysis of the first complete genome sequence of Lactobacillus kunkeei strain MP2, an Apis mellifera gut isolate.</title>
        <authorList>
            <person name="Asenjo F."/>
            <person name="Olmos A."/>
            <person name="Henriquez-Piskulich P."/>
            <person name="Aldea P."/>
            <person name="Ugalde J.A."/>
            <person name="Trombert A.N."/>
        </authorList>
    </citation>
    <scope>NUCLEOTIDE SEQUENCE [LARGE SCALE GENOMIC DNA]</scope>
    <source>
        <strain evidence="2">MP2</strain>
    </source>
</reference>
<sequence length="430" mass="48989">MISLKELVNQGKIEKTKATVKLPIQVDGIDENILSVYKIPLQYLFYNDENGRISTGIAKYKEELNPSNDLKNSEYNDKISKMIENNNPKSLKKTQESISVSGQNIHGWVLDDGRIIDGNRRFTALRNIYKKTGKTLFFEAVILPFSYNNVTEKMKIKKLELSIQMGIEDKVQYEPVDLALDIYRTTGGSNPIMTEADYADSSKLDLKSVKSNYDGVVYMKKFLEYIGAPEDGFEIVKDARIWSMFTAMGDTLRNSFSNDPSSQVQKNRTVNSYFATILFLISVGNEGNNGRTNIRDYGTDIVSSSANSKYNDEIEDLAFDLSDDLKDRKIQNFSELSKSLIDLDDDVKSIGEVYHENTNSVRSGKSVEKFFKSVEKNQKFLENLNKNGGLMGQLNYNNFSTDQIKQLQNHMRQINLLSEELFNKYAEESK</sequence>
<protein>
    <submittedName>
        <fullName evidence="1">Uncharacterized protein</fullName>
    </submittedName>
</protein>
<organism evidence="1 2">
    <name type="scientific">Apilactobacillus kunkeei</name>
    <dbReference type="NCBI Taxonomy" id="148814"/>
    <lineage>
        <taxon>Bacteria</taxon>
        <taxon>Bacillati</taxon>
        <taxon>Bacillota</taxon>
        <taxon>Bacilli</taxon>
        <taxon>Lactobacillales</taxon>
        <taxon>Lactobacillaceae</taxon>
        <taxon>Apilactobacillus</taxon>
    </lineage>
</organism>
<evidence type="ECO:0000313" key="1">
    <source>
        <dbReference type="EMBL" id="ALJ31641.1"/>
    </source>
</evidence>
<dbReference type="RefSeq" id="WP_034531567.1">
    <property type="nucleotide sequence ID" value="NZ_CP012920.1"/>
</dbReference>